<accession>A0A1X7VRE9</accession>
<evidence type="ECO:0000313" key="3">
    <source>
        <dbReference type="EnsemblMetazoa" id="Aqu2.1.42652_001"/>
    </source>
</evidence>
<name>A0A1X7VRE9_AMPQE</name>
<dbReference type="InParanoid" id="A0A1X7VRE9"/>
<keyword evidence="2" id="KW-0812">Transmembrane</keyword>
<feature type="region of interest" description="Disordered" evidence="1">
    <location>
        <begin position="164"/>
        <end position="184"/>
    </location>
</feature>
<organism evidence="3">
    <name type="scientific">Amphimedon queenslandica</name>
    <name type="common">Sponge</name>
    <dbReference type="NCBI Taxonomy" id="400682"/>
    <lineage>
        <taxon>Eukaryota</taxon>
        <taxon>Metazoa</taxon>
        <taxon>Porifera</taxon>
        <taxon>Demospongiae</taxon>
        <taxon>Heteroscleromorpha</taxon>
        <taxon>Haplosclerida</taxon>
        <taxon>Niphatidae</taxon>
        <taxon>Amphimedon</taxon>
    </lineage>
</organism>
<reference evidence="3" key="1">
    <citation type="submission" date="2017-05" db="UniProtKB">
        <authorList>
            <consortium name="EnsemblMetazoa"/>
        </authorList>
    </citation>
    <scope>IDENTIFICATION</scope>
</reference>
<evidence type="ECO:0000256" key="1">
    <source>
        <dbReference type="SAM" id="MobiDB-lite"/>
    </source>
</evidence>
<keyword evidence="2" id="KW-0472">Membrane</keyword>
<feature type="compositionally biased region" description="Polar residues" evidence="1">
    <location>
        <begin position="164"/>
        <end position="175"/>
    </location>
</feature>
<evidence type="ECO:0000256" key="2">
    <source>
        <dbReference type="SAM" id="Phobius"/>
    </source>
</evidence>
<feature type="transmembrane region" description="Helical" evidence="2">
    <location>
        <begin position="22"/>
        <end position="40"/>
    </location>
</feature>
<proteinExistence type="predicted"/>
<sequence length="184" mass="20797">MAASEKPEKTTKYSKWWSVSKTFSYGFILGISLLPAIKFYQRLRLPKPRKLQSSLLPMLRANNEIREAIGSSLRVGLLSAHSYRGGLVWTLPTIRRGPSFLRSLLPFRYQPPTLEVLFQVIGDKDTAMVSLMTETPADARRHGKELRSLHIDFNNGARLVLKGSTTSDASNSEPTSVEYKNWNQ</sequence>
<protein>
    <submittedName>
        <fullName evidence="3">Uncharacterized protein</fullName>
    </submittedName>
</protein>
<keyword evidence="2" id="KW-1133">Transmembrane helix</keyword>
<dbReference type="AlphaFoldDB" id="A0A1X7VRE9"/>
<dbReference type="EnsemblMetazoa" id="Aqu2.1.42652_001">
    <property type="protein sequence ID" value="Aqu2.1.42652_001"/>
    <property type="gene ID" value="Aqu2.1.42652"/>
</dbReference>